<dbReference type="EMBL" id="QGDH01000041">
    <property type="protein sequence ID" value="RAR13078.1"/>
    <property type="molecule type" value="Genomic_DNA"/>
</dbReference>
<proteinExistence type="predicted"/>
<comment type="caution">
    <text evidence="2">The sequence shown here is derived from an EMBL/GenBank/DDBJ whole genome shotgun (WGS) entry which is preliminary data.</text>
</comment>
<dbReference type="AlphaFoldDB" id="A0A364N6V7"/>
<evidence type="ECO:0000313" key="3">
    <source>
        <dbReference type="Proteomes" id="UP000249619"/>
    </source>
</evidence>
<keyword evidence="3" id="KW-1185">Reference proteome</keyword>
<organism evidence="2 3">
    <name type="scientific">Stemphylium lycopersici</name>
    <name type="common">Tomato gray leaf spot disease fungus</name>
    <name type="synonym">Thyrospora lycopersici</name>
    <dbReference type="NCBI Taxonomy" id="183478"/>
    <lineage>
        <taxon>Eukaryota</taxon>
        <taxon>Fungi</taxon>
        <taxon>Dikarya</taxon>
        <taxon>Ascomycota</taxon>
        <taxon>Pezizomycotina</taxon>
        <taxon>Dothideomycetes</taxon>
        <taxon>Pleosporomycetidae</taxon>
        <taxon>Pleosporales</taxon>
        <taxon>Pleosporineae</taxon>
        <taxon>Pleosporaceae</taxon>
        <taxon>Stemphylium</taxon>
    </lineage>
</organism>
<name>A0A364N6V7_STELY</name>
<evidence type="ECO:0000256" key="1">
    <source>
        <dbReference type="SAM" id="MobiDB-lite"/>
    </source>
</evidence>
<sequence>MPLHTPVQAQQETYGRQCYPSLGWQEQAQGLQQQQQVPMSYQAQGAVRMPPLAMPAVVHPQPLRHAKTQMPEPEHAHYLPQHSPQRKTQSRRPYAETLHSDVPKSDHQEGSPVEAESSTKRERRVDRVNYIHICDEYPPIVLEALKRAALPSPLSSSSSSNSSDTSTSTQEVPRTTIPCATPGFAETLPFQCPQYPHVATRAWKTPRSYPRQWMGDNPEGDGLDAKVRYAPFTPVSDHRGKKRSAPSNAHFVLLPIGSLMAVLTDKYVC</sequence>
<evidence type="ECO:0000313" key="2">
    <source>
        <dbReference type="EMBL" id="RAR13078.1"/>
    </source>
</evidence>
<feature type="compositionally biased region" description="Low complexity" evidence="1">
    <location>
        <begin position="155"/>
        <end position="169"/>
    </location>
</feature>
<dbReference type="OrthoDB" id="3798784at2759"/>
<feature type="region of interest" description="Disordered" evidence="1">
    <location>
        <begin position="151"/>
        <end position="177"/>
    </location>
</feature>
<dbReference type="Proteomes" id="UP000249619">
    <property type="component" value="Unassembled WGS sequence"/>
</dbReference>
<accession>A0A364N6V7</accession>
<protein>
    <submittedName>
        <fullName evidence="2">Uncharacterized protein</fullName>
    </submittedName>
</protein>
<feature type="region of interest" description="Disordered" evidence="1">
    <location>
        <begin position="67"/>
        <end position="121"/>
    </location>
</feature>
<feature type="compositionally biased region" description="Basic and acidic residues" evidence="1">
    <location>
        <begin position="98"/>
        <end position="109"/>
    </location>
</feature>
<gene>
    <name evidence="2" type="ORF">DDE83_003604</name>
</gene>
<reference evidence="3" key="1">
    <citation type="submission" date="2018-05" db="EMBL/GenBank/DDBJ databases">
        <title>Draft genome sequence of Stemphylium lycopersici strain CIDEFI 213.</title>
        <authorList>
            <person name="Medina R."/>
            <person name="Franco M.E.E."/>
            <person name="Lucentini C.G."/>
            <person name="Saparrat M.C.N."/>
            <person name="Balatti P.A."/>
        </authorList>
    </citation>
    <scope>NUCLEOTIDE SEQUENCE [LARGE SCALE GENOMIC DNA]</scope>
    <source>
        <strain evidence="3">CIDEFI 213</strain>
    </source>
</reference>